<dbReference type="Proteomes" id="UP000483820">
    <property type="component" value="Chromosome III"/>
</dbReference>
<keyword evidence="1" id="KW-0732">Signal</keyword>
<reference evidence="2 3" key="1">
    <citation type="submission" date="2019-12" db="EMBL/GenBank/DDBJ databases">
        <title>Chromosome-level assembly of the Caenorhabditis remanei genome.</title>
        <authorList>
            <person name="Teterina A.A."/>
            <person name="Willis J.H."/>
            <person name="Phillips P.C."/>
        </authorList>
    </citation>
    <scope>NUCLEOTIDE SEQUENCE [LARGE SCALE GENOMIC DNA]</scope>
    <source>
        <strain evidence="2 3">PX506</strain>
        <tissue evidence="2">Whole organism</tissue>
    </source>
</reference>
<dbReference type="GeneID" id="9815963"/>
<dbReference type="CTD" id="9815963"/>
<gene>
    <name evidence="2" type="ORF">GCK72_011778</name>
</gene>
<dbReference type="RefSeq" id="XP_053588246.1">
    <property type="nucleotide sequence ID" value="XM_053728669.1"/>
</dbReference>
<comment type="caution">
    <text evidence="2">The sequence shown here is derived from an EMBL/GenBank/DDBJ whole genome shotgun (WGS) entry which is preliminary data.</text>
</comment>
<evidence type="ECO:0000313" key="2">
    <source>
        <dbReference type="EMBL" id="KAF1763512.1"/>
    </source>
</evidence>
<dbReference type="EMBL" id="WUAV01000003">
    <property type="protein sequence ID" value="KAF1763512.1"/>
    <property type="molecule type" value="Genomic_DNA"/>
</dbReference>
<dbReference type="KEGG" id="crq:GCK72_011778"/>
<name>A0A6A5HAW5_CAERE</name>
<accession>A0A6A5HAW5</accession>
<feature type="signal peptide" evidence="1">
    <location>
        <begin position="1"/>
        <end position="18"/>
    </location>
</feature>
<protein>
    <submittedName>
        <fullName evidence="2">Uncharacterized protein</fullName>
    </submittedName>
</protein>
<sequence>MKFLIFVALVSCVAPAYYECDWVPTIGCGGSIHVCELRATVAWGAFDREEAEGLVIYHKKINKLLGTPIRRAGDFGENCSFNLHTGPFVQGKNFCCKLFL</sequence>
<evidence type="ECO:0000313" key="3">
    <source>
        <dbReference type="Proteomes" id="UP000483820"/>
    </source>
</evidence>
<dbReference type="AlphaFoldDB" id="A0A6A5HAW5"/>
<evidence type="ECO:0000256" key="1">
    <source>
        <dbReference type="SAM" id="SignalP"/>
    </source>
</evidence>
<proteinExistence type="predicted"/>
<organism evidence="2 3">
    <name type="scientific">Caenorhabditis remanei</name>
    <name type="common">Caenorhabditis vulgaris</name>
    <dbReference type="NCBI Taxonomy" id="31234"/>
    <lineage>
        <taxon>Eukaryota</taxon>
        <taxon>Metazoa</taxon>
        <taxon>Ecdysozoa</taxon>
        <taxon>Nematoda</taxon>
        <taxon>Chromadorea</taxon>
        <taxon>Rhabditida</taxon>
        <taxon>Rhabditina</taxon>
        <taxon>Rhabditomorpha</taxon>
        <taxon>Rhabditoidea</taxon>
        <taxon>Rhabditidae</taxon>
        <taxon>Peloderinae</taxon>
        <taxon>Caenorhabditis</taxon>
    </lineage>
</organism>
<feature type="chain" id="PRO_5025651568" evidence="1">
    <location>
        <begin position="19"/>
        <end position="100"/>
    </location>
</feature>